<feature type="compositionally biased region" description="Basic and acidic residues" evidence="1">
    <location>
        <begin position="67"/>
        <end position="83"/>
    </location>
</feature>
<sequence>MANEAKEHRRSMNASAKAAANLRANQAVKASFGHWPTKRMLSKGMMSVLLVRERQEGMDTQIAWNDRTGREPACDGRSRKEGNDVSTAFAELH</sequence>
<accession>A0ABU3HA60</accession>
<proteinExistence type="predicted"/>
<feature type="region of interest" description="Disordered" evidence="1">
    <location>
        <begin position="67"/>
        <end position="93"/>
    </location>
</feature>
<keyword evidence="3" id="KW-1185">Reference proteome</keyword>
<dbReference type="EMBL" id="JAUSUY010000013">
    <property type="protein sequence ID" value="MDT3427705.1"/>
    <property type="molecule type" value="Genomic_DNA"/>
</dbReference>
<gene>
    <name evidence="2" type="ORF">J2Z22_003268</name>
</gene>
<feature type="region of interest" description="Disordered" evidence="1">
    <location>
        <begin position="1"/>
        <end position="20"/>
    </location>
</feature>
<organism evidence="2 3">
    <name type="scientific">Paenibacillus forsythiae</name>
    <dbReference type="NCBI Taxonomy" id="365616"/>
    <lineage>
        <taxon>Bacteria</taxon>
        <taxon>Bacillati</taxon>
        <taxon>Bacillota</taxon>
        <taxon>Bacilli</taxon>
        <taxon>Bacillales</taxon>
        <taxon>Paenibacillaceae</taxon>
        <taxon>Paenibacillus</taxon>
    </lineage>
</organism>
<name>A0ABU3HA60_9BACL</name>
<protein>
    <submittedName>
        <fullName evidence="2">Uncharacterized protein</fullName>
    </submittedName>
</protein>
<comment type="caution">
    <text evidence="2">The sequence shown here is derived from an EMBL/GenBank/DDBJ whole genome shotgun (WGS) entry which is preliminary data.</text>
</comment>
<reference evidence="2 3" key="1">
    <citation type="submission" date="2023-07" db="EMBL/GenBank/DDBJ databases">
        <title>Genomic Encyclopedia of Type Strains, Phase IV (KMG-IV): sequencing the most valuable type-strain genomes for metagenomic binning, comparative biology and taxonomic classification.</title>
        <authorList>
            <person name="Goeker M."/>
        </authorList>
    </citation>
    <scope>NUCLEOTIDE SEQUENCE [LARGE SCALE GENOMIC DNA]</scope>
    <source>
        <strain evidence="2 3">T98</strain>
    </source>
</reference>
<dbReference type="Proteomes" id="UP001248709">
    <property type="component" value="Unassembled WGS sequence"/>
</dbReference>
<dbReference type="RefSeq" id="WP_025698929.1">
    <property type="nucleotide sequence ID" value="NZ_JAUSUY010000013.1"/>
</dbReference>
<evidence type="ECO:0000313" key="2">
    <source>
        <dbReference type="EMBL" id="MDT3427705.1"/>
    </source>
</evidence>
<evidence type="ECO:0000256" key="1">
    <source>
        <dbReference type="SAM" id="MobiDB-lite"/>
    </source>
</evidence>
<evidence type="ECO:0000313" key="3">
    <source>
        <dbReference type="Proteomes" id="UP001248709"/>
    </source>
</evidence>